<dbReference type="AlphaFoldDB" id="A0A9N9Y400"/>
<protein>
    <recommendedName>
        <fullName evidence="3">HNH nuclease domain-containing protein</fullName>
    </recommendedName>
</protein>
<comment type="caution">
    <text evidence="1">The sequence shown here is derived from an EMBL/GenBank/DDBJ whole genome shotgun (WGS) entry which is preliminary data.</text>
</comment>
<organism evidence="1 2">
    <name type="scientific">Clonostachys byssicola</name>
    <dbReference type="NCBI Taxonomy" id="160290"/>
    <lineage>
        <taxon>Eukaryota</taxon>
        <taxon>Fungi</taxon>
        <taxon>Dikarya</taxon>
        <taxon>Ascomycota</taxon>
        <taxon>Pezizomycotina</taxon>
        <taxon>Sordariomycetes</taxon>
        <taxon>Hypocreomycetidae</taxon>
        <taxon>Hypocreales</taxon>
        <taxon>Bionectriaceae</taxon>
        <taxon>Clonostachys</taxon>
    </lineage>
</organism>
<evidence type="ECO:0000313" key="1">
    <source>
        <dbReference type="EMBL" id="CAG9987913.1"/>
    </source>
</evidence>
<dbReference type="OrthoDB" id="5416097at2759"/>
<evidence type="ECO:0000313" key="2">
    <source>
        <dbReference type="Proteomes" id="UP000754883"/>
    </source>
</evidence>
<name>A0A9N9Y400_9HYPO</name>
<proteinExistence type="predicted"/>
<dbReference type="Proteomes" id="UP000754883">
    <property type="component" value="Unassembled WGS sequence"/>
</dbReference>
<evidence type="ECO:0008006" key="3">
    <source>
        <dbReference type="Google" id="ProtNLM"/>
    </source>
</evidence>
<reference evidence="2" key="1">
    <citation type="submission" date="2019-06" db="EMBL/GenBank/DDBJ databases">
        <authorList>
            <person name="Broberg M."/>
        </authorList>
    </citation>
    <scope>NUCLEOTIDE SEQUENCE [LARGE SCALE GENOMIC DNA]</scope>
</reference>
<gene>
    <name evidence="1" type="ORF">CBYS24578_00010556</name>
</gene>
<accession>A0A9N9Y400</accession>
<keyword evidence="2" id="KW-1185">Reference proteome</keyword>
<sequence>MYFFNVNNPKKGPIRPATIRKSTQDYDKDRCVVTGLANPQDCHIIPFTWNSTEEQLQIPELLQS</sequence>
<reference evidence="1 2" key="2">
    <citation type="submission" date="2021-10" db="EMBL/GenBank/DDBJ databases">
        <authorList>
            <person name="Piombo E."/>
        </authorList>
    </citation>
    <scope>NUCLEOTIDE SEQUENCE [LARGE SCALE GENOMIC DNA]</scope>
</reference>
<dbReference type="EMBL" id="CABFNO020001443">
    <property type="protein sequence ID" value="CAG9987913.1"/>
    <property type="molecule type" value="Genomic_DNA"/>
</dbReference>